<gene>
    <name evidence="2" type="ORF">HMPREF1052_0971</name>
</gene>
<reference evidence="2 3" key="1">
    <citation type="submission" date="2012-03" db="EMBL/GenBank/DDBJ databases">
        <authorList>
            <person name="Harkins D.M."/>
            <person name="Madupu R."/>
            <person name="Durkin A.S."/>
            <person name="Torralba M."/>
            <person name="Methe B."/>
            <person name="Sutton G.G."/>
            <person name="Nelson K.E."/>
        </authorList>
    </citation>
    <scope>NUCLEOTIDE SEQUENCE [LARGE SCALE GENOMIC DNA]</scope>
    <source>
        <strain evidence="2 3">CCUG 2042</strain>
    </source>
</reference>
<keyword evidence="3" id="KW-1185">Reference proteome</keyword>
<feature type="domain" description="Hemerythrin-like" evidence="1">
    <location>
        <begin position="16"/>
        <end position="143"/>
    </location>
</feature>
<dbReference type="AlphaFoldDB" id="I3DCH6"/>
<sequence>MIINIQPQGSATWAQPIEMLYACHGRVKRFCQQLKILPDYLVKNGVNQAVKNDIKQLITYFNIAAPLHHEDEELNFFPALLKYQPQAQIDIDKLESEHISIHRIWAQLSVQLEELINEQRSEIDQKLLDDYTAAYARHIALEEPLFELGQHYIPKDELVAMGEIMADRRKVK</sequence>
<dbReference type="CDD" id="cd12108">
    <property type="entry name" value="Hr-like"/>
    <property type="match status" value="1"/>
</dbReference>
<dbReference type="Gene3D" id="1.20.120.520">
    <property type="entry name" value="nmb1532 protein domain like"/>
    <property type="match status" value="1"/>
</dbReference>
<organism evidence="2 3">
    <name type="scientific">Pasteurella bettyae CCUG 2042</name>
    <dbReference type="NCBI Taxonomy" id="1095749"/>
    <lineage>
        <taxon>Bacteria</taxon>
        <taxon>Pseudomonadati</taxon>
        <taxon>Pseudomonadota</taxon>
        <taxon>Gammaproteobacteria</taxon>
        <taxon>Pasteurellales</taxon>
        <taxon>Pasteurellaceae</taxon>
        <taxon>Pasteurella</taxon>
    </lineage>
</organism>
<evidence type="ECO:0000313" key="2">
    <source>
        <dbReference type="EMBL" id="EIJ69419.1"/>
    </source>
</evidence>
<dbReference type="InterPro" id="IPR012312">
    <property type="entry name" value="Hemerythrin-like"/>
</dbReference>
<dbReference type="Proteomes" id="UP000006457">
    <property type="component" value="Unassembled WGS sequence"/>
</dbReference>
<evidence type="ECO:0000313" key="3">
    <source>
        <dbReference type="Proteomes" id="UP000006457"/>
    </source>
</evidence>
<dbReference type="eggNOG" id="COG3945">
    <property type="taxonomic scope" value="Bacteria"/>
</dbReference>
<dbReference type="PATRIC" id="fig|1095749.3.peg.1170"/>
<accession>I3DCH6</accession>
<dbReference type="RefSeq" id="WP_005760552.1">
    <property type="nucleotide sequence ID" value="NZ_AJSX01000030.1"/>
</dbReference>
<name>I3DCH6_9PAST</name>
<protein>
    <submittedName>
        <fullName evidence="2">Hemerythrin HHE cation-binding domain protein</fullName>
    </submittedName>
</protein>
<proteinExistence type="predicted"/>
<dbReference type="EMBL" id="AJSX01000030">
    <property type="protein sequence ID" value="EIJ69419.1"/>
    <property type="molecule type" value="Genomic_DNA"/>
</dbReference>
<dbReference type="Pfam" id="PF01814">
    <property type="entry name" value="Hemerythrin"/>
    <property type="match status" value="1"/>
</dbReference>
<comment type="caution">
    <text evidence="2">The sequence shown here is derived from an EMBL/GenBank/DDBJ whole genome shotgun (WGS) entry which is preliminary data.</text>
</comment>
<dbReference type="OrthoDB" id="9780392at2"/>
<evidence type="ECO:0000259" key="1">
    <source>
        <dbReference type="Pfam" id="PF01814"/>
    </source>
</evidence>